<dbReference type="EMBL" id="VSRR010039095">
    <property type="protein sequence ID" value="MPC74522.1"/>
    <property type="molecule type" value="Genomic_DNA"/>
</dbReference>
<reference evidence="2 3" key="1">
    <citation type="submission" date="2019-05" db="EMBL/GenBank/DDBJ databases">
        <title>Another draft genome of Portunus trituberculatus and its Hox gene families provides insights of decapod evolution.</title>
        <authorList>
            <person name="Jeong J.-H."/>
            <person name="Song I."/>
            <person name="Kim S."/>
            <person name="Choi T."/>
            <person name="Kim D."/>
            <person name="Ryu S."/>
            <person name="Kim W."/>
        </authorList>
    </citation>
    <scope>NUCLEOTIDE SEQUENCE [LARGE SCALE GENOMIC DNA]</scope>
    <source>
        <tissue evidence="2">Muscle</tissue>
    </source>
</reference>
<keyword evidence="1" id="KW-0472">Membrane</keyword>
<name>A0A5B7HT67_PORTR</name>
<dbReference type="AlphaFoldDB" id="A0A5B7HT67"/>
<keyword evidence="1" id="KW-0812">Transmembrane</keyword>
<accession>A0A5B7HT67</accession>
<organism evidence="2 3">
    <name type="scientific">Portunus trituberculatus</name>
    <name type="common">Swimming crab</name>
    <name type="synonym">Neptunus trituberculatus</name>
    <dbReference type="NCBI Taxonomy" id="210409"/>
    <lineage>
        <taxon>Eukaryota</taxon>
        <taxon>Metazoa</taxon>
        <taxon>Ecdysozoa</taxon>
        <taxon>Arthropoda</taxon>
        <taxon>Crustacea</taxon>
        <taxon>Multicrustacea</taxon>
        <taxon>Malacostraca</taxon>
        <taxon>Eumalacostraca</taxon>
        <taxon>Eucarida</taxon>
        <taxon>Decapoda</taxon>
        <taxon>Pleocyemata</taxon>
        <taxon>Brachyura</taxon>
        <taxon>Eubrachyura</taxon>
        <taxon>Portunoidea</taxon>
        <taxon>Portunidae</taxon>
        <taxon>Portuninae</taxon>
        <taxon>Portunus</taxon>
    </lineage>
</organism>
<dbReference type="Proteomes" id="UP000324222">
    <property type="component" value="Unassembled WGS sequence"/>
</dbReference>
<evidence type="ECO:0000313" key="3">
    <source>
        <dbReference type="Proteomes" id="UP000324222"/>
    </source>
</evidence>
<sequence length="215" mass="23339">MSKKKRKINHYTLTSLPQEVMSHPWRLAVVVVVVTCVVQSVCVGGQSLPHPSTAEWSSTHTLNTTDFPAVLWYGFSSNKVNFTRDDLQHLVECTLGHHHCPPLHQSLPSVTFSSCDKESGGKSSHCRLLEACTVDDLLSAMDHDGESLSVEDLRELLPVITYMGQKGDSCTTQQLATAPKSKPSPSEGECLCVCVSVLVCGVVWVVGVCVCVVCV</sequence>
<evidence type="ECO:0000313" key="2">
    <source>
        <dbReference type="EMBL" id="MPC74522.1"/>
    </source>
</evidence>
<feature type="transmembrane region" description="Helical" evidence="1">
    <location>
        <begin position="195"/>
        <end position="214"/>
    </location>
</feature>
<comment type="caution">
    <text evidence="2">The sequence shown here is derived from an EMBL/GenBank/DDBJ whole genome shotgun (WGS) entry which is preliminary data.</text>
</comment>
<keyword evidence="3" id="KW-1185">Reference proteome</keyword>
<gene>
    <name evidence="2" type="ORF">E2C01_068882</name>
</gene>
<proteinExistence type="predicted"/>
<dbReference type="OrthoDB" id="200954at2759"/>
<evidence type="ECO:0000256" key="1">
    <source>
        <dbReference type="SAM" id="Phobius"/>
    </source>
</evidence>
<keyword evidence="1" id="KW-1133">Transmembrane helix</keyword>
<protein>
    <submittedName>
        <fullName evidence="2">Uncharacterized protein</fullName>
    </submittedName>
</protein>